<dbReference type="GO" id="GO:0008993">
    <property type="term" value="F:rhamnulokinase activity"/>
    <property type="evidence" value="ECO:0007669"/>
    <property type="project" value="InterPro"/>
</dbReference>
<evidence type="ECO:0000256" key="5">
    <source>
        <dbReference type="ARBA" id="ARBA00022840"/>
    </source>
</evidence>
<dbReference type="SUPFAM" id="SSF53067">
    <property type="entry name" value="Actin-like ATPase domain"/>
    <property type="match status" value="2"/>
</dbReference>
<feature type="domain" description="Carbohydrate kinase FGGY C-terminal" evidence="9">
    <location>
        <begin position="259"/>
        <end position="449"/>
    </location>
</feature>
<dbReference type="PANTHER" id="PTHR10196">
    <property type="entry name" value="SUGAR KINASE"/>
    <property type="match status" value="1"/>
</dbReference>
<evidence type="ECO:0000256" key="7">
    <source>
        <dbReference type="ARBA" id="ARBA00023308"/>
    </source>
</evidence>
<evidence type="ECO:0000256" key="4">
    <source>
        <dbReference type="ARBA" id="ARBA00022777"/>
    </source>
</evidence>
<dbReference type="Gene3D" id="3.30.420.40">
    <property type="match status" value="2"/>
</dbReference>
<dbReference type="GO" id="GO:0006071">
    <property type="term" value="P:glycerol metabolic process"/>
    <property type="evidence" value="ECO:0007669"/>
    <property type="project" value="TreeGrafter"/>
</dbReference>
<evidence type="ECO:0000256" key="6">
    <source>
        <dbReference type="ARBA" id="ARBA00023157"/>
    </source>
</evidence>
<dbReference type="Pfam" id="PF02782">
    <property type="entry name" value="FGGY_C"/>
    <property type="match status" value="1"/>
</dbReference>
<keyword evidence="7" id="KW-0684">Rhamnose metabolism</keyword>
<name>A0A7G9G9T4_9FIRM</name>
<gene>
    <name evidence="10" type="ORF">H9Q79_11590</name>
</gene>
<dbReference type="RefSeq" id="WP_249328342.1">
    <property type="nucleotide sequence ID" value="NZ_CP060635.1"/>
</dbReference>
<keyword evidence="4 10" id="KW-0418">Kinase</keyword>
<dbReference type="InterPro" id="IPR018484">
    <property type="entry name" value="FGGY_N"/>
</dbReference>
<evidence type="ECO:0000256" key="3">
    <source>
        <dbReference type="ARBA" id="ARBA00022741"/>
    </source>
</evidence>
<dbReference type="AlphaFoldDB" id="A0A7G9G9T4"/>
<dbReference type="Pfam" id="PF00370">
    <property type="entry name" value="FGGY_N"/>
    <property type="match status" value="1"/>
</dbReference>
<evidence type="ECO:0000313" key="10">
    <source>
        <dbReference type="EMBL" id="QNM07566.1"/>
    </source>
</evidence>
<protein>
    <submittedName>
        <fullName evidence="10">Rhamnulokinase</fullName>
    </submittedName>
</protein>
<keyword evidence="11" id="KW-1185">Reference proteome</keyword>
<accession>A0A7G9G9T4</accession>
<comment type="similarity">
    <text evidence="1">Belongs to the FGGY kinase family.</text>
</comment>
<feature type="domain" description="Carbohydrate kinase FGGY N-terminal" evidence="8">
    <location>
        <begin position="6"/>
        <end position="247"/>
    </location>
</feature>
<dbReference type="GO" id="GO:0005524">
    <property type="term" value="F:ATP binding"/>
    <property type="evidence" value="ECO:0007669"/>
    <property type="project" value="UniProtKB-KW"/>
</dbReference>
<sequence length="495" mass="55100">MTAKRILAFDFGAESGRAIMGELESGKLRLHELHRFPTGFVEVNGKCLLNVLSFYEEILAGLKKYVREFGPVLDSIGIDTWGCDFGLLDGQGNLLAVPYSYRDSKTNETDKIIQKKMGKDRLYSETGIQMLQINTLNQLIALKERERTVVDHASHLIYLGDLLHYFLTGQITMSYTVNSISQLYNPVKQAWADEVFEAFGLPRRIQGDMIYPGQRVGMLDGQIAAECGLDPVPVTAPCIHDTASAAVAAPGGGEGAAILSSGTWSIACLDLDRVVVNEKARELSISNSGFAFGRNLFAKNVMGLWVLQCCKREWQKKNPGISYPEIAEAAEKAQPFTRWLDIDDELFFNPDTMCGAIRSYFAKTGQKPLGEDQIAETARTIYESLAMKYRRNFDKMAEAAGFEIRELNIIGGGCNNRFLNQLTANVMKVPVMAGPGEATAAGNIMIQAAGLGLFGSLDEIREVIRNSFPIEYFLPEDVDVWEKRYQFYRERVFHG</sequence>
<dbReference type="InterPro" id="IPR018485">
    <property type="entry name" value="FGGY_C"/>
</dbReference>
<proteinExistence type="inferred from homology"/>
<dbReference type="GO" id="GO:0004370">
    <property type="term" value="F:glycerol kinase activity"/>
    <property type="evidence" value="ECO:0007669"/>
    <property type="project" value="TreeGrafter"/>
</dbReference>
<dbReference type="GO" id="GO:0005829">
    <property type="term" value="C:cytosol"/>
    <property type="evidence" value="ECO:0007669"/>
    <property type="project" value="TreeGrafter"/>
</dbReference>
<evidence type="ECO:0000259" key="8">
    <source>
        <dbReference type="Pfam" id="PF00370"/>
    </source>
</evidence>
<keyword evidence="6" id="KW-1015">Disulfide bond</keyword>
<organism evidence="10 11">
    <name type="scientific">Wansuia hejianensis</name>
    <dbReference type="NCBI Taxonomy" id="2763667"/>
    <lineage>
        <taxon>Bacteria</taxon>
        <taxon>Bacillati</taxon>
        <taxon>Bacillota</taxon>
        <taxon>Clostridia</taxon>
        <taxon>Lachnospirales</taxon>
        <taxon>Lachnospiraceae</taxon>
        <taxon>Wansuia</taxon>
    </lineage>
</organism>
<keyword evidence="5" id="KW-0067">ATP-binding</keyword>
<dbReference type="InterPro" id="IPR043129">
    <property type="entry name" value="ATPase_NBD"/>
</dbReference>
<dbReference type="KEGG" id="whj:H9Q79_11590"/>
<evidence type="ECO:0000259" key="9">
    <source>
        <dbReference type="Pfam" id="PF02782"/>
    </source>
</evidence>
<keyword evidence="3" id="KW-0547">Nucleotide-binding</keyword>
<evidence type="ECO:0000256" key="2">
    <source>
        <dbReference type="ARBA" id="ARBA00022679"/>
    </source>
</evidence>
<evidence type="ECO:0000256" key="1">
    <source>
        <dbReference type="ARBA" id="ARBA00009156"/>
    </source>
</evidence>
<keyword evidence="2" id="KW-0808">Transferase</keyword>
<evidence type="ECO:0000313" key="11">
    <source>
        <dbReference type="Proteomes" id="UP000515860"/>
    </source>
</evidence>
<reference evidence="10 11" key="1">
    <citation type="submission" date="2020-08" db="EMBL/GenBank/DDBJ databases">
        <authorList>
            <person name="Liu C."/>
            <person name="Sun Q."/>
        </authorList>
    </citation>
    <scope>NUCLEOTIDE SEQUENCE [LARGE SCALE GENOMIC DNA]</scope>
    <source>
        <strain evidence="10 11">NSJ-29</strain>
    </source>
</reference>
<dbReference type="GO" id="GO:0019301">
    <property type="term" value="P:rhamnose catabolic process"/>
    <property type="evidence" value="ECO:0007669"/>
    <property type="project" value="InterPro"/>
</dbReference>
<dbReference type="EMBL" id="CP060635">
    <property type="protein sequence ID" value="QNM07566.1"/>
    <property type="molecule type" value="Genomic_DNA"/>
</dbReference>
<dbReference type="Proteomes" id="UP000515860">
    <property type="component" value="Chromosome"/>
</dbReference>
<dbReference type="PANTHER" id="PTHR10196:SF93">
    <property type="entry name" value="L-RHAMNULOKINASE"/>
    <property type="match status" value="1"/>
</dbReference>
<dbReference type="CDD" id="cd07771">
    <property type="entry name" value="ASKHA_NBD_FGGY_RhaB-like"/>
    <property type="match status" value="1"/>
</dbReference>
<dbReference type="InterPro" id="IPR013449">
    <property type="entry name" value="Rhamnulokinase"/>
</dbReference>